<evidence type="ECO:0000256" key="27">
    <source>
        <dbReference type="PROSITE-ProRule" id="PRU00047"/>
    </source>
</evidence>
<keyword evidence="12" id="KW-0519">Myristate</keyword>
<evidence type="ECO:0000256" key="1">
    <source>
        <dbReference type="ARBA" id="ARBA00004425"/>
    </source>
</evidence>
<keyword evidence="24 28" id="KW-1035">Host cytoplasm</keyword>
<feature type="coiled-coil region" evidence="29">
    <location>
        <begin position="87"/>
        <end position="121"/>
    </location>
</feature>
<keyword evidence="9 28" id="KW-0945">Host-virus interaction</keyword>
<evidence type="ECO:0000256" key="10">
    <source>
        <dbReference type="ARBA" id="ARBA00022612"/>
    </source>
</evidence>
<dbReference type="GO" id="GO:0055036">
    <property type="term" value="C:virion membrane"/>
    <property type="evidence" value="ECO:0007669"/>
    <property type="project" value="UniProtKB-SubCell"/>
</dbReference>
<organismHost>
    <name type="scientific">Homo sapiens</name>
    <name type="common">Human</name>
    <dbReference type="NCBI Taxonomy" id="9606"/>
</organismHost>
<evidence type="ECO:0000256" key="30">
    <source>
        <dbReference type="SAM" id="MobiDB-lite"/>
    </source>
</evidence>
<evidence type="ECO:0000256" key="5">
    <source>
        <dbReference type="ARBA" id="ARBA00022511"/>
    </source>
</evidence>
<dbReference type="InterPro" id="IPR045345">
    <property type="entry name" value="Gag_p24_C"/>
</dbReference>
<evidence type="ECO:0000256" key="28">
    <source>
        <dbReference type="RuleBase" id="RU004487"/>
    </source>
</evidence>
<dbReference type="SMART" id="SM00343">
    <property type="entry name" value="ZnF_C2HC"/>
    <property type="match status" value="2"/>
</dbReference>
<dbReference type="PRINTS" id="PR00234">
    <property type="entry name" value="HIV1MATRIX"/>
</dbReference>
<evidence type="ECO:0000256" key="25">
    <source>
        <dbReference type="ARBA" id="ARBA00023288"/>
    </source>
</evidence>
<evidence type="ECO:0000256" key="9">
    <source>
        <dbReference type="ARBA" id="ARBA00022581"/>
    </source>
</evidence>
<accession>A0A2L1KXZ6</accession>
<dbReference type="GO" id="GO:0042025">
    <property type="term" value="C:host cell nucleus"/>
    <property type="evidence" value="ECO:0007669"/>
    <property type="project" value="UniProtKB-SubCell"/>
</dbReference>
<dbReference type="SUPFAM" id="SSF47943">
    <property type="entry name" value="Retrovirus capsid protein, N-terminal core domain"/>
    <property type="match status" value="1"/>
</dbReference>
<keyword evidence="21" id="KW-1039">Host endosome</keyword>
<keyword evidence="29" id="KW-0175">Coiled coil</keyword>
<dbReference type="FunFam" id="1.10.375.10:FF:000001">
    <property type="entry name" value="Gag polyprotein"/>
    <property type="match status" value="1"/>
</dbReference>
<dbReference type="Gene3D" id="1.10.375.10">
    <property type="entry name" value="Human Immunodeficiency Virus Type 1 Capsid Protein"/>
    <property type="match status" value="1"/>
</dbReference>
<dbReference type="Gene3D" id="1.20.5.760">
    <property type="entry name" value="Single helix bin"/>
    <property type="match status" value="1"/>
</dbReference>
<dbReference type="Gene3D" id="6.10.250.390">
    <property type="match status" value="1"/>
</dbReference>
<dbReference type="Pfam" id="PF00607">
    <property type="entry name" value="Gag_p24"/>
    <property type="match status" value="1"/>
</dbReference>
<keyword evidence="18 28" id="KW-0946">Virion</keyword>
<comment type="subcellular location">
    <molecule>Matrix protein p17</molecule>
    <subcellularLocation>
        <location evidence="28">Virion membrane</location>
        <topology evidence="28">Lipid-anchor</topology>
    </subcellularLocation>
    <subcellularLocation>
        <location evidence="28">Host nucleus</location>
    </subcellularLocation>
    <subcellularLocation>
        <location evidence="28">Host cytoplasm</location>
    </subcellularLocation>
</comment>
<evidence type="ECO:0000256" key="6">
    <source>
        <dbReference type="ARBA" id="ARBA00022553"/>
    </source>
</evidence>
<evidence type="ECO:0000256" key="17">
    <source>
        <dbReference type="ARBA" id="ARBA00022833"/>
    </source>
</evidence>
<dbReference type="SUPFAM" id="SSF57756">
    <property type="entry name" value="Retrovirus zinc finger-like domains"/>
    <property type="match status" value="1"/>
</dbReference>
<dbReference type="GO" id="GO:0003723">
    <property type="term" value="F:RNA binding"/>
    <property type="evidence" value="ECO:0007669"/>
    <property type="project" value="UniProtKB-KW"/>
</dbReference>
<dbReference type="InterPro" id="IPR050195">
    <property type="entry name" value="Primate_lentivir_Gag_pol-like"/>
</dbReference>
<dbReference type="GO" id="GO:0005198">
    <property type="term" value="F:structural molecule activity"/>
    <property type="evidence" value="ECO:0007669"/>
    <property type="project" value="InterPro"/>
</dbReference>
<dbReference type="EMBL" id="MF109674">
    <property type="protein sequence ID" value="AVE27416.1"/>
    <property type="molecule type" value="Genomic_RNA"/>
</dbReference>
<dbReference type="InterPro" id="IPR014817">
    <property type="entry name" value="Gag_p6"/>
</dbReference>
<evidence type="ECO:0000259" key="31">
    <source>
        <dbReference type="PROSITE" id="PS50158"/>
    </source>
</evidence>
<dbReference type="GO" id="GO:0008270">
    <property type="term" value="F:zinc ion binding"/>
    <property type="evidence" value="ECO:0007669"/>
    <property type="project" value="UniProtKB-KW"/>
</dbReference>
<dbReference type="SUPFAM" id="SSF47353">
    <property type="entry name" value="Retrovirus capsid dimerization domain-like"/>
    <property type="match status" value="1"/>
</dbReference>
<keyword evidence="20 28" id="KW-0694">RNA-binding</keyword>
<keyword evidence="4" id="KW-1187">Viral budding via the host ESCRT complexes</keyword>
<keyword evidence="6" id="KW-0597">Phosphoprotein</keyword>
<evidence type="ECO:0000256" key="29">
    <source>
        <dbReference type="SAM" id="Coils"/>
    </source>
</evidence>
<reference evidence="32" key="1">
    <citation type="journal article" date="2018" name="PLoS ONE">
        <title>A high HIV-1 strain variability in London, UK, revealed by full-genome analysis: Results from the ICONIC project.</title>
        <authorList>
            <consortium name="ICONIC Consortium"/>
            <person name="Yebra G."/>
            <person name="Frampton D."/>
            <person name="Gallo Cassarino T."/>
            <person name="Raffle J."/>
            <person name="Hubb J."/>
            <person name="Ferns R.B."/>
            <person name="Waters L."/>
            <person name="Tong C.Y.W."/>
            <person name="Kozlakidis Z."/>
            <person name="Hayward A."/>
            <person name="Kellam P."/>
            <person name="Pillay D."/>
            <person name="Clark D."/>
            <person name="Nastouli E."/>
            <person name="Leigh Brown A.J."/>
        </authorList>
    </citation>
    <scope>NUCLEOTIDE SEQUENCE</scope>
    <source>
        <strain evidence="32">15171_1_41.3</strain>
    </source>
</reference>
<evidence type="ECO:0000256" key="4">
    <source>
        <dbReference type="ARBA" id="ARBA00022462"/>
    </source>
</evidence>
<evidence type="ECO:0000256" key="3">
    <source>
        <dbReference type="ARBA" id="ARBA00008364"/>
    </source>
</evidence>
<protein>
    <recommendedName>
        <fullName evidence="28">Gag polyprotein</fullName>
    </recommendedName>
    <component>
        <recommendedName>
            <fullName evidence="28">Matrix protein p17</fullName>
            <shortName evidence="28">MA</shortName>
        </recommendedName>
    </component>
</protein>
<keyword evidence="11" id="KW-1198">Viral budding</keyword>
<dbReference type="InterPro" id="IPR008919">
    <property type="entry name" value="Retrov_capsid_N"/>
</dbReference>
<comment type="similarity">
    <text evidence="3">Belongs to the primate lentivirus group gag polyprotein family.</text>
</comment>
<evidence type="ECO:0000256" key="16">
    <source>
        <dbReference type="ARBA" id="ARBA00022771"/>
    </source>
</evidence>
<dbReference type="InterPro" id="IPR012344">
    <property type="entry name" value="Matrix_HIV/RSV_N"/>
</dbReference>
<sequence>MGARASVLSGGQLDRWEKIRLRPGGKKKYRLKHIVWASRELERFALDPGLLETSEGCKKIIGQLQPSLPTGSEELRSLYNTIAVLYFVHQKVEIKDTKEALEKLEEEQNKSQQKKQQKADKGVSQNYPIVQNMQGQMVHQPISPRTLNAWVKVVEEKAFSPEVIPMFSALSEGATPQDLNTMLNTVGGHQAAMQMLKDTINEEAAEWDRVHPVHAGPIPPGQMREPRGSDIAGTTSTLQEQIQWMTSNPPVPVGDIYKRWIILGLNKIVRMYSPVSILDVRQGPKEPFRDYVDRFFKTLRAEQATQEVKNWMTDSLLVQNANPDCKTILKALGSGATIEEMMTACQGVGGPGHKARVLAEAMSQMTAANVMMQKSNFKGQRRIVKCFNCGKEGHIAKNCRAPRKKGCWKCGKEGHQMKDCTERQANFLGKIWPSHKGRPGNFLQNRPEPTAPPAESFGFGEEITPSLKQEKKEEGLYPLASLKSLFGSDPSK</sequence>
<dbReference type="InterPro" id="IPR010999">
    <property type="entry name" value="Retrovr_matrix"/>
</dbReference>
<dbReference type="GO" id="GO:0072494">
    <property type="term" value="C:host multivesicular body"/>
    <property type="evidence" value="ECO:0007669"/>
    <property type="project" value="UniProtKB-SubCell"/>
</dbReference>
<dbReference type="PROSITE" id="PS50158">
    <property type="entry name" value="ZF_CCHC"/>
    <property type="match status" value="2"/>
</dbReference>
<keyword evidence="25" id="KW-0449">Lipoprotein</keyword>
<feature type="domain" description="CCHC-type" evidence="31">
    <location>
        <begin position="407"/>
        <end position="422"/>
    </location>
</feature>
<evidence type="ECO:0000256" key="22">
    <source>
        <dbReference type="ARBA" id="ARBA00023086"/>
    </source>
</evidence>
<evidence type="ECO:0000256" key="26">
    <source>
        <dbReference type="ARBA" id="ARBA00037826"/>
    </source>
</evidence>
<evidence type="ECO:0000256" key="24">
    <source>
        <dbReference type="ARBA" id="ARBA00023200"/>
    </source>
</evidence>
<dbReference type="GO" id="GO:0039702">
    <property type="term" value="P:viral budding via host ESCRT complex"/>
    <property type="evidence" value="ECO:0007669"/>
    <property type="project" value="UniProtKB-KW"/>
</dbReference>
<dbReference type="GO" id="GO:0020002">
    <property type="term" value="C:host cell plasma membrane"/>
    <property type="evidence" value="ECO:0007669"/>
    <property type="project" value="UniProtKB-SubCell"/>
</dbReference>
<evidence type="ECO:0000256" key="11">
    <source>
        <dbReference type="ARBA" id="ARBA00022637"/>
    </source>
</evidence>
<proteinExistence type="inferred from homology"/>
<keyword evidence="22 28" id="KW-0543">Viral nucleoprotein</keyword>
<evidence type="ECO:0000256" key="14">
    <source>
        <dbReference type="ARBA" id="ARBA00022737"/>
    </source>
</evidence>
<comment type="PTM">
    <molecule>Gag-Pol polyprotein</molecule>
    <text evidence="28">Specific enzymatic cleavages by the viral protease yield mature proteins.</text>
</comment>
<name>A0A2L1KXZ6_HV1</name>
<keyword evidence="10" id="KW-1188">Viral release from host cell</keyword>
<dbReference type="PANTHER" id="PTHR40389:SF4">
    <property type="match status" value="1"/>
</dbReference>
<keyword evidence="15" id="KW-0688">Ribosomal frameshifting</keyword>
<dbReference type="Gene3D" id="4.10.60.10">
    <property type="entry name" value="Zinc finger, CCHC-type"/>
    <property type="match status" value="1"/>
</dbReference>
<dbReference type="Pfam" id="PF00540">
    <property type="entry name" value="Gag_p17"/>
    <property type="match status" value="1"/>
</dbReference>
<keyword evidence="7 28" id="KW-0167">Capsid protein</keyword>
<evidence type="ECO:0000256" key="23">
    <source>
        <dbReference type="ARBA" id="ARBA00023136"/>
    </source>
</evidence>
<feature type="domain" description="CCHC-type" evidence="31">
    <location>
        <begin position="385"/>
        <end position="400"/>
    </location>
</feature>
<keyword evidence="23" id="KW-0472">Membrane</keyword>
<feature type="region of interest" description="Disordered" evidence="30">
    <location>
        <begin position="434"/>
        <end position="472"/>
    </location>
</feature>
<dbReference type="FunFam" id="4.10.60.10:FF:000001">
    <property type="entry name" value="Gag polyprotein"/>
    <property type="match status" value="1"/>
</dbReference>
<dbReference type="Gene3D" id="1.10.1200.30">
    <property type="match status" value="1"/>
</dbReference>
<evidence type="ECO:0000256" key="13">
    <source>
        <dbReference type="ARBA" id="ARBA00022723"/>
    </source>
</evidence>
<dbReference type="FunFam" id="1.10.1200.30:FF:000001">
    <property type="entry name" value="Gag polyprotein"/>
    <property type="match status" value="1"/>
</dbReference>
<evidence type="ECO:0000256" key="8">
    <source>
        <dbReference type="ARBA" id="ARBA00022562"/>
    </source>
</evidence>
<dbReference type="InterPro" id="IPR008916">
    <property type="entry name" value="Retrov_capsid_C"/>
</dbReference>
<evidence type="ECO:0000256" key="7">
    <source>
        <dbReference type="ARBA" id="ARBA00022561"/>
    </source>
</evidence>
<keyword evidence="13 28" id="KW-0479">Metal-binding</keyword>
<evidence type="ECO:0000256" key="18">
    <source>
        <dbReference type="ARBA" id="ARBA00022844"/>
    </source>
</evidence>
<keyword evidence="5" id="KW-1032">Host cell membrane</keyword>
<keyword evidence="17 28" id="KW-0862">Zinc</keyword>
<dbReference type="Pfam" id="PF00098">
    <property type="entry name" value="zf-CCHC"/>
    <property type="match status" value="2"/>
</dbReference>
<dbReference type="InterPro" id="IPR001878">
    <property type="entry name" value="Znf_CCHC"/>
</dbReference>
<dbReference type="Pfam" id="PF19317">
    <property type="entry name" value="Gag_p24_C"/>
    <property type="match status" value="1"/>
</dbReference>
<keyword evidence="8 28" id="KW-1048">Host nucleus</keyword>
<organism evidence="32">
    <name type="scientific">Human immunodeficiency virus type 1</name>
    <name type="common">HIV-1</name>
    <dbReference type="NCBI Taxonomy" id="11676"/>
    <lineage>
        <taxon>Viruses</taxon>
        <taxon>Riboviria</taxon>
        <taxon>Pararnavirae</taxon>
        <taxon>Artverviricota</taxon>
        <taxon>Revtraviricetes</taxon>
        <taxon>Ortervirales</taxon>
        <taxon>Retroviridae</taxon>
        <taxon>Orthoretrovirinae</taxon>
        <taxon>Lentivirus</taxon>
        <taxon>Lentivirus humimdef1</taxon>
    </lineage>
</organism>
<dbReference type="PANTHER" id="PTHR40389">
    <property type="entry name" value="ENDOGENOUS RETROVIRUS GROUP K MEMBER 24 GAG POLYPROTEIN-RELATED"/>
    <property type="match status" value="1"/>
</dbReference>
<comment type="subcellular location">
    <subcellularLocation>
        <location evidence="1">Host cell membrane</location>
        <topology evidence="1">Lipid-anchor</topology>
    </subcellularLocation>
    <subcellularLocation>
        <location evidence="2">Host endosome</location>
        <location evidence="2">Host multivesicular body</location>
    </subcellularLocation>
    <subcellularLocation>
        <location evidence="26">Virion membrane</location>
        <topology evidence="26">Lipid-anchor</topology>
    </subcellularLocation>
    <subcellularLocation>
        <location evidence="28">Virion</location>
    </subcellularLocation>
    <subcellularLocation>
        <location evidence="28">Host cytoplasm</location>
    </subcellularLocation>
    <subcellularLocation>
        <location evidence="28">Host nucleus</location>
    </subcellularLocation>
</comment>
<gene>
    <name evidence="32" type="primary">gag</name>
</gene>
<keyword evidence="16 27" id="KW-0863">Zinc-finger</keyword>
<dbReference type="GO" id="GO:0075523">
    <property type="term" value="P:viral translational frameshifting"/>
    <property type="evidence" value="ECO:0007669"/>
    <property type="project" value="UniProtKB-KW"/>
</dbReference>
<dbReference type="InterPro" id="IPR000071">
    <property type="entry name" value="Lentvrl_matrix_N"/>
</dbReference>
<keyword evidence="14" id="KW-0677">Repeat</keyword>
<dbReference type="Pfam" id="PF08705">
    <property type="entry name" value="Gag_p6"/>
    <property type="match status" value="1"/>
</dbReference>
<evidence type="ECO:0000256" key="12">
    <source>
        <dbReference type="ARBA" id="ARBA00022707"/>
    </source>
</evidence>
<dbReference type="GO" id="GO:0019013">
    <property type="term" value="C:viral nucleocapsid"/>
    <property type="evidence" value="ECO:0007669"/>
    <property type="project" value="UniProtKB-KW"/>
</dbReference>
<dbReference type="InterPro" id="IPR036875">
    <property type="entry name" value="Znf_CCHC_sf"/>
</dbReference>
<evidence type="ECO:0000256" key="2">
    <source>
        <dbReference type="ARBA" id="ARBA00004560"/>
    </source>
</evidence>
<evidence type="ECO:0000256" key="20">
    <source>
        <dbReference type="ARBA" id="ARBA00022884"/>
    </source>
</evidence>
<evidence type="ECO:0000313" key="32">
    <source>
        <dbReference type="EMBL" id="AVE27416.1"/>
    </source>
</evidence>
<dbReference type="SUPFAM" id="SSF47836">
    <property type="entry name" value="Retroviral matrix proteins"/>
    <property type="match status" value="1"/>
</dbReference>
<keyword evidence="19" id="KW-1043">Host membrane</keyword>
<dbReference type="Gene3D" id="1.10.150.90">
    <property type="entry name" value="Immunodeficiency lentiviruses, gag gene matrix protein p17"/>
    <property type="match status" value="1"/>
</dbReference>
<evidence type="ECO:0000256" key="15">
    <source>
        <dbReference type="ARBA" id="ARBA00022758"/>
    </source>
</evidence>
<evidence type="ECO:0000256" key="19">
    <source>
        <dbReference type="ARBA" id="ARBA00022870"/>
    </source>
</evidence>
<evidence type="ECO:0000256" key="21">
    <source>
        <dbReference type="ARBA" id="ARBA00023046"/>
    </source>
</evidence>